<protein>
    <recommendedName>
        <fullName evidence="2">Glycosyl transferase family 1 domain-containing protein</fullName>
    </recommendedName>
</protein>
<dbReference type="Proteomes" id="UP000053900">
    <property type="component" value="Unassembled WGS sequence"/>
</dbReference>
<evidence type="ECO:0000313" key="4">
    <source>
        <dbReference type="Proteomes" id="UP000053900"/>
    </source>
</evidence>
<keyword evidence="1" id="KW-0812">Transmembrane</keyword>
<feature type="transmembrane region" description="Helical" evidence="1">
    <location>
        <begin position="94"/>
        <end position="113"/>
    </location>
</feature>
<dbReference type="SUPFAM" id="SSF53756">
    <property type="entry name" value="UDP-Glycosyltransferase/glycogen phosphorylase"/>
    <property type="match status" value="1"/>
</dbReference>
<dbReference type="Pfam" id="PF00534">
    <property type="entry name" value="Glycos_transf_1"/>
    <property type="match status" value="1"/>
</dbReference>
<evidence type="ECO:0000313" key="3">
    <source>
        <dbReference type="EMBL" id="KND22684.1"/>
    </source>
</evidence>
<dbReference type="Gene3D" id="3.40.50.2000">
    <property type="entry name" value="Glycogen Phosphorylase B"/>
    <property type="match status" value="2"/>
</dbReference>
<keyword evidence="1" id="KW-0472">Membrane</keyword>
<evidence type="ECO:0000259" key="2">
    <source>
        <dbReference type="Pfam" id="PF00534"/>
    </source>
</evidence>
<dbReference type="PANTHER" id="PTHR45947">
    <property type="entry name" value="SULFOQUINOVOSYL TRANSFERASE SQD2"/>
    <property type="match status" value="1"/>
</dbReference>
<gene>
    <name evidence="3" type="ORF">AFK20_00770</name>
</gene>
<dbReference type="PANTHER" id="PTHR45947:SF3">
    <property type="entry name" value="SULFOQUINOVOSYL TRANSFERASE SQD2"/>
    <property type="match status" value="1"/>
</dbReference>
<dbReference type="InterPro" id="IPR050194">
    <property type="entry name" value="Glycosyltransferase_grp1"/>
</dbReference>
<keyword evidence="4" id="KW-1185">Reference proteome</keyword>
<keyword evidence="1" id="KW-1133">Transmembrane helix</keyword>
<sequence>MNKLLIISDHIIYKDGAKYYTSASILYPNNFKISLFGRLTMINNSSQIVGLNLIDNEVNIVGYELRRKGALGYILSFIDVCINLNKNIRQNDLIILKMPYFSSLIAYFISIILKKQKLLYFIGFGGKNLAAKGRILLGQILDFIVSKMANYNKYNIYVSAELCKYYSNENGENLILPELQVQKYKAILFDDKLFVSPNLLEVGYVGRFSEEKGVDKLPEILSNIENIKFNLIGDGSLRDKLIEDLNSKNINYRYHGWLKNGDDLFNVLKTLDILLVPSRSEGFGLVVIESNLCGVPVIASNVGGLRSVIKNGKNGYLVDTDEEFRKKIISLSMSKDDLLFLKKSSRNFAYSFVEQNNYQEILKRYIGENFDFK</sequence>
<organism evidence="3 4">
    <name type="scientific">Enhydrobacter aerosaccus</name>
    <dbReference type="NCBI Taxonomy" id="225324"/>
    <lineage>
        <taxon>Bacteria</taxon>
        <taxon>Pseudomonadati</taxon>
        <taxon>Pseudomonadota</taxon>
        <taxon>Alphaproteobacteria</taxon>
        <taxon>Hyphomicrobiales</taxon>
        <taxon>Enhydrobacter</taxon>
    </lineage>
</organism>
<reference evidence="3 4" key="1">
    <citation type="submission" date="2015-07" db="EMBL/GenBank/DDBJ databases">
        <title>Draft genome of Enhydrobacter aerosaccus.</title>
        <authorList>
            <person name="Wang X."/>
        </authorList>
    </citation>
    <scope>NUCLEOTIDE SEQUENCE [LARGE SCALE GENOMIC DNA]</scope>
    <source>
        <strain evidence="3 4">CGMCC9176</strain>
    </source>
</reference>
<dbReference type="CDD" id="cd03801">
    <property type="entry name" value="GT4_PimA-like"/>
    <property type="match status" value="1"/>
</dbReference>
<name>A0ABR5INR5_9HYPH</name>
<comment type="caution">
    <text evidence="3">The sequence shown here is derived from an EMBL/GenBank/DDBJ whole genome shotgun (WGS) entry which is preliminary data.</text>
</comment>
<evidence type="ECO:0000256" key="1">
    <source>
        <dbReference type="SAM" id="Phobius"/>
    </source>
</evidence>
<feature type="domain" description="Glycosyl transferase family 1" evidence="2">
    <location>
        <begin position="201"/>
        <end position="335"/>
    </location>
</feature>
<dbReference type="InterPro" id="IPR001296">
    <property type="entry name" value="Glyco_trans_1"/>
</dbReference>
<accession>A0ABR5INR5</accession>
<dbReference type="EMBL" id="LGSW01000001">
    <property type="protein sequence ID" value="KND22684.1"/>
    <property type="molecule type" value="Genomic_DNA"/>
</dbReference>
<proteinExistence type="predicted"/>